<feature type="compositionally biased region" description="Polar residues" evidence="1">
    <location>
        <begin position="157"/>
        <end position="183"/>
    </location>
</feature>
<keyword evidence="3" id="KW-1185">Reference proteome</keyword>
<evidence type="ECO:0000313" key="2">
    <source>
        <dbReference type="EMBL" id="MBW0471546.1"/>
    </source>
</evidence>
<protein>
    <submittedName>
        <fullName evidence="2">Uncharacterized protein</fullName>
    </submittedName>
</protein>
<dbReference type="AlphaFoldDB" id="A0A9Q3BVF9"/>
<evidence type="ECO:0000313" key="3">
    <source>
        <dbReference type="Proteomes" id="UP000765509"/>
    </source>
</evidence>
<name>A0A9Q3BVF9_9BASI</name>
<feature type="compositionally biased region" description="Polar residues" evidence="1">
    <location>
        <begin position="111"/>
        <end position="124"/>
    </location>
</feature>
<organism evidence="2 3">
    <name type="scientific">Austropuccinia psidii MF-1</name>
    <dbReference type="NCBI Taxonomy" id="1389203"/>
    <lineage>
        <taxon>Eukaryota</taxon>
        <taxon>Fungi</taxon>
        <taxon>Dikarya</taxon>
        <taxon>Basidiomycota</taxon>
        <taxon>Pucciniomycotina</taxon>
        <taxon>Pucciniomycetes</taxon>
        <taxon>Pucciniales</taxon>
        <taxon>Sphaerophragmiaceae</taxon>
        <taxon>Austropuccinia</taxon>
    </lineage>
</organism>
<feature type="region of interest" description="Disordered" evidence="1">
    <location>
        <begin position="95"/>
        <end position="183"/>
    </location>
</feature>
<gene>
    <name evidence="2" type="ORF">O181_011261</name>
</gene>
<sequence>MSPIHLRNQPEDREGLSQTRKPKAGHLGHSGGWKDIGGNHTHSVIHFPIQQKPQTRVLEGYESGSSAPPTPQRYFPMEHVKQEVQPSIPLVRTWSKFPEDMSQRDTLQRPYGNQQSLEPHQEVQTPGGEGSQEKEESSPYPSYRRTAKPDRDYSDSCRLTRSRPNQLSSGLTPFRNQQISGQESPFFTIPGIFQEMTRIQGQNQDLFQQKA</sequence>
<evidence type="ECO:0000256" key="1">
    <source>
        <dbReference type="SAM" id="MobiDB-lite"/>
    </source>
</evidence>
<feature type="region of interest" description="Disordered" evidence="1">
    <location>
        <begin position="1"/>
        <end position="73"/>
    </location>
</feature>
<proteinExistence type="predicted"/>
<comment type="caution">
    <text evidence="2">The sequence shown here is derived from an EMBL/GenBank/DDBJ whole genome shotgun (WGS) entry which is preliminary data.</text>
</comment>
<dbReference type="Proteomes" id="UP000765509">
    <property type="component" value="Unassembled WGS sequence"/>
</dbReference>
<feature type="compositionally biased region" description="Basic and acidic residues" evidence="1">
    <location>
        <begin position="97"/>
        <end position="107"/>
    </location>
</feature>
<dbReference type="EMBL" id="AVOT02002794">
    <property type="protein sequence ID" value="MBW0471546.1"/>
    <property type="molecule type" value="Genomic_DNA"/>
</dbReference>
<accession>A0A9Q3BVF9</accession>
<reference evidence="2" key="1">
    <citation type="submission" date="2021-03" db="EMBL/GenBank/DDBJ databases">
        <title>Draft genome sequence of rust myrtle Austropuccinia psidii MF-1, a brazilian biotype.</title>
        <authorList>
            <person name="Quecine M.C."/>
            <person name="Pachon D.M.R."/>
            <person name="Bonatelli M.L."/>
            <person name="Correr F.H."/>
            <person name="Franceschini L.M."/>
            <person name="Leite T.F."/>
            <person name="Margarido G.R.A."/>
            <person name="Almeida C.A."/>
            <person name="Ferrarezi J.A."/>
            <person name="Labate C.A."/>
        </authorList>
    </citation>
    <scope>NUCLEOTIDE SEQUENCE</scope>
    <source>
        <strain evidence="2">MF-1</strain>
    </source>
</reference>